<dbReference type="Gramene" id="OE9A005736T1">
    <property type="protein sequence ID" value="OE9A005736C1"/>
    <property type="gene ID" value="OE9A005736"/>
</dbReference>
<gene>
    <name evidence="2" type="ORF">OLEA9_A005736</name>
</gene>
<dbReference type="AlphaFoldDB" id="A0A8S0RED0"/>
<evidence type="ECO:0000313" key="3">
    <source>
        <dbReference type="Proteomes" id="UP000594638"/>
    </source>
</evidence>
<name>A0A8S0RED0_OLEEU</name>
<feature type="region of interest" description="Disordered" evidence="1">
    <location>
        <begin position="124"/>
        <end position="166"/>
    </location>
</feature>
<evidence type="ECO:0000313" key="2">
    <source>
        <dbReference type="EMBL" id="CAA2977162.1"/>
    </source>
</evidence>
<accession>A0A8S0RED0</accession>
<feature type="compositionally biased region" description="Basic and acidic residues" evidence="1">
    <location>
        <begin position="47"/>
        <end position="59"/>
    </location>
</feature>
<dbReference type="Proteomes" id="UP000594638">
    <property type="component" value="Unassembled WGS sequence"/>
</dbReference>
<sequence length="204" mass="21875">MSEGELACSLLVIISRACLLHTNAKLTHCTAPHQGRVSEKFASFSWTDREGERPGEATGRRAGNKRTSTGTGHLGDQAAGRRFDFCPRATDWLGSAGLGWARLGSAGLGWARLGSARVFARARRARGNGTQAGAQSRRRSAGERGASNRSQMQAGARVAPGAPLNGRNLSFRRRRIERLTLWRPGQFRPCVPSGPSGLGSDSIH</sequence>
<keyword evidence="3" id="KW-1185">Reference proteome</keyword>
<organism evidence="2 3">
    <name type="scientific">Olea europaea subsp. europaea</name>
    <dbReference type="NCBI Taxonomy" id="158383"/>
    <lineage>
        <taxon>Eukaryota</taxon>
        <taxon>Viridiplantae</taxon>
        <taxon>Streptophyta</taxon>
        <taxon>Embryophyta</taxon>
        <taxon>Tracheophyta</taxon>
        <taxon>Spermatophyta</taxon>
        <taxon>Magnoliopsida</taxon>
        <taxon>eudicotyledons</taxon>
        <taxon>Gunneridae</taxon>
        <taxon>Pentapetalae</taxon>
        <taxon>asterids</taxon>
        <taxon>lamiids</taxon>
        <taxon>Lamiales</taxon>
        <taxon>Oleaceae</taxon>
        <taxon>Oleeae</taxon>
        <taxon>Olea</taxon>
    </lineage>
</organism>
<evidence type="ECO:0000256" key="1">
    <source>
        <dbReference type="SAM" id="MobiDB-lite"/>
    </source>
</evidence>
<comment type="caution">
    <text evidence="2">The sequence shown here is derived from an EMBL/GenBank/DDBJ whole genome shotgun (WGS) entry which is preliminary data.</text>
</comment>
<reference evidence="2 3" key="1">
    <citation type="submission" date="2019-12" db="EMBL/GenBank/DDBJ databases">
        <authorList>
            <person name="Alioto T."/>
            <person name="Alioto T."/>
            <person name="Gomez Garrido J."/>
        </authorList>
    </citation>
    <scope>NUCLEOTIDE SEQUENCE [LARGE SCALE GENOMIC DNA]</scope>
</reference>
<dbReference type="EMBL" id="CACTIH010002923">
    <property type="protein sequence ID" value="CAA2977162.1"/>
    <property type="molecule type" value="Genomic_DNA"/>
</dbReference>
<feature type="region of interest" description="Disordered" evidence="1">
    <location>
        <begin position="45"/>
        <end position="76"/>
    </location>
</feature>
<proteinExistence type="predicted"/>
<protein>
    <submittedName>
        <fullName evidence="2">Uncharacterized protein</fullName>
    </submittedName>
</protein>